<dbReference type="InterPro" id="IPR014710">
    <property type="entry name" value="RmlC-like_jellyroll"/>
</dbReference>
<comment type="subcellular location">
    <subcellularLocation>
        <location evidence="1">Cell membrane</location>
        <topology evidence="1">Multi-pass membrane protein</topology>
    </subcellularLocation>
</comment>
<evidence type="ECO:0000256" key="3">
    <source>
        <dbReference type="ARBA" id="ARBA00022475"/>
    </source>
</evidence>
<keyword evidence="3" id="KW-1003">Cell membrane</keyword>
<reference evidence="10 11" key="1">
    <citation type="journal article" date="2017" name="ISME J.">
        <title>Potential for microbial H2 and metal transformations associated with novel bacteria and archaea in deep terrestrial subsurface sediments.</title>
        <authorList>
            <person name="Hernsdorf A.W."/>
            <person name="Amano Y."/>
            <person name="Miyakawa K."/>
            <person name="Ise K."/>
            <person name="Suzuki Y."/>
            <person name="Anantharaman K."/>
            <person name="Probst A."/>
            <person name="Burstein D."/>
            <person name="Thomas B.C."/>
            <person name="Banfield J.F."/>
        </authorList>
    </citation>
    <scope>NUCLEOTIDE SEQUENCE [LARGE SCALE GENOMIC DNA]</scope>
    <source>
        <strain evidence="10">HGW-Wallbacteria-1</strain>
    </source>
</reference>
<dbReference type="Pfam" id="PF03176">
    <property type="entry name" value="MMPL"/>
    <property type="match status" value="2"/>
</dbReference>
<feature type="transmembrane region" description="Helical" evidence="7">
    <location>
        <begin position="455"/>
        <end position="475"/>
    </location>
</feature>
<evidence type="ECO:0000256" key="2">
    <source>
        <dbReference type="ARBA" id="ARBA00010157"/>
    </source>
</evidence>
<comment type="caution">
    <text evidence="10">The sequence shown here is derived from an EMBL/GenBank/DDBJ whole genome shotgun (WGS) entry which is preliminary data.</text>
</comment>
<dbReference type="SUPFAM" id="SSF82866">
    <property type="entry name" value="Multidrug efflux transporter AcrB transmembrane domain"/>
    <property type="match status" value="2"/>
</dbReference>
<evidence type="ECO:0008006" key="12">
    <source>
        <dbReference type="Google" id="ProtNLM"/>
    </source>
</evidence>
<feature type="transmembrane region" description="Helical" evidence="7">
    <location>
        <begin position="275"/>
        <end position="292"/>
    </location>
</feature>
<dbReference type="CDD" id="cd00038">
    <property type="entry name" value="CAP_ED"/>
    <property type="match status" value="1"/>
</dbReference>
<gene>
    <name evidence="10" type="ORF">CVV64_17615</name>
</gene>
<dbReference type="Proteomes" id="UP000233256">
    <property type="component" value="Unassembled WGS sequence"/>
</dbReference>
<dbReference type="SUPFAM" id="SSF51206">
    <property type="entry name" value="cAMP-binding domain-like"/>
    <property type="match status" value="1"/>
</dbReference>
<feature type="domain" description="Cyclic nucleotide-binding" evidence="8">
    <location>
        <begin position="839"/>
        <end position="962"/>
    </location>
</feature>
<dbReference type="GO" id="GO:0005886">
    <property type="term" value="C:plasma membrane"/>
    <property type="evidence" value="ECO:0007669"/>
    <property type="project" value="UniProtKB-SubCell"/>
</dbReference>
<evidence type="ECO:0000313" key="10">
    <source>
        <dbReference type="EMBL" id="PKK88737.1"/>
    </source>
</evidence>
<name>A0A2N1PK68_9BACT</name>
<dbReference type="Gene3D" id="1.20.1640.10">
    <property type="entry name" value="Multidrug efflux transporter AcrB transmembrane domain"/>
    <property type="match status" value="2"/>
</dbReference>
<accession>A0A2N1PK68</accession>
<keyword evidence="6 7" id="KW-0472">Membrane</keyword>
<dbReference type="AlphaFoldDB" id="A0A2N1PK68"/>
<protein>
    <recommendedName>
        <fullName evidence="12">Cyclic nucleotide-binding domain-containing protein</fullName>
    </recommendedName>
</protein>
<sequence>MKNIRIRAWFIIFFVLSITVLLLSEAGKVGFSGSVADLIITETDAETSSSDKTNSEHLVVMVQIVSPEKNTSPDKKADFINPSRLLDLKEICLSLEKTELFSSVTSIAGISLPRSSPAETIAMEYKQRHGLTHALLKAEKIYRFAPRELPKELIFQKGKRPVFPVFKNQSMKSAMEFIDHFSVWENLPGTTHEARLFMNDISNPVYLKNFISGDMRACAILLSLKSTSHALENLPAIRKTIDKISENYKDLYTIVLAGNLLLQDEMKETISTDTIIFLKLGFILILICYGWAYRTPRGVILPLITLIISEIWVLGIMGLTGHDLNIVLYIVPVFVLAVGSSATIHMISKFYAFHDAGMSLESASINSARELLLPIGSASLTTAFGFGALTISNVQGLNTFVILCIAGLAIITFLSIIFIPALNIVLPPPRRKGNHDFISTRHWSAFSDWVFSRSALISLLFMITGSIAALGIYLIDTDNDLTKLLKKDSKVLKTADMVSRKLAGTTILTINMESNPGWCIKRESLDNLSKLQKELEKSPNIDKSTSLGDLLRLTHSLATPDNQENRPANQYEINSHLHLFRAMETSKTYSEFGLAIKDLMQEFVSSDFSTARIQIRSNLTSLKLMNSELARINNLVSKIMGSHIKVTISGGIIDVNRAVERILLGQTKGVILSLFTIFILMLIYFFSLKISILSIIPNVFPILFFYGSLGLFNIGLDLSSGLVACVAIGISVDDTIHFMTEMRRQLKGTYNSREAIFQSHQKVGGPMILTSLILAIFFGILILSKFPVMSNLGWLMAGTMLLAMISNILLLPALLARVRLFGVWDMLKKYNFNPADSPLFAGMSKLGTRTFLSMGRVASFANGETIFTGNEKPNAIHIIIEGHARIILCSKHNNENFTDKLTAGQAFGEITAMNPQNSIFQKDYSNKSSLTTPETHQQIARYPAIIAESEMKTIVIDGDFFEIAGTFSPKICNRFLMNLLGSRDKFLLLSRCGSETEGLT</sequence>
<feature type="transmembrane region" description="Helical" evidence="7">
    <location>
        <begin position="326"/>
        <end position="351"/>
    </location>
</feature>
<dbReference type="PROSITE" id="PS50156">
    <property type="entry name" value="SSD"/>
    <property type="match status" value="2"/>
</dbReference>
<dbReference type="InterPro" id="IPR004869">
    <property type="entry name" value="MMPL_dom"/>
</dbReference>
<feature type="transmembrane region" description="Helical" evidence="7">
    <location>
        <begin position="400"/>
        <end position="426"/>
    </location>
</feature>
<dbReference type="InterPro" id="IPR050545">
    <property type="entry name" value="Mycobact_MmpL"/>
</dbReference>
<evidence type="ECO:0000313" key="11">
    <source>
        <dbReference type="Proteomes" id="UP000233256"/>
    </source>
</evidence>
<dbReference type="InterPro" id="IPR018490">
    <property type="entry name" value="cNMP-bd_dom_sf"/>
</dbReference>
<dbReference type="InterPro" id="IPR000595">
    <property type="entry name" value="cNMP-bd_dom"/>
</dbReference>
<evidence type="ECO:0000256" key="1">
    <source>
        <dbReference type="ARBA" id="ARBA00004651"/>
    </source>
</evidence>
<feature type="transmembrane region" description="Helical" evidence="7">
    <location>
        <begin position="763"/>
        <end position="786"/>
    </location>
</feature>
<evidence type="ECO:0000259" key="9">
    <source>
        <dbReference type="PROSITE" id="PS50156"/>
    </source>
</evidence>
<dbReference type="PANTHER" id="PTHR33406">
    <property type="entry name" value="MEMBRANE PROTEIN MJ1562-RELATED"/>
    <property type="match status" value="1"/>
</dbReference>
<proteinExistence type="inferred from homology"/>
<evidence type="ECO:0000256" key="5">
    <source>
        <dbReference type="ARBA" id="ARBA00022989"/>
    </source>
</evidence>
<keyword evidence="5 7" id="KW-1133">Transmembrane helix</keyword>
<evidence type="ECO:0000259" key="8">
    <source>
        <dbReference type="PROSITE" id="PS50042"/>
    </source>
</evidence>
<comment type="similarity">
    <text evidence="2">Belongs to the resistance-nodulation-cell division (RND) (TC 2.A.6) family. MmpL subfamily.</text>
</comment>
<feature type="domain" description="SSD" evidence="9">
    <location>
        <begin position="303"/>
        <end position="425"/>
    </location>
</feature>
<feature type="transmembrane region" description="Helical" evidence="7">
    <location>
        <begin position="669"/>
        <end position="688"/>
    </location>
</feature>
<dbReference type="Gene3D" id="2.60.120.10">
    <property type="entry name" value="Jelly Rolls"/>
    <property type="match status" value="1"/>
</dbReference>
<feature type="transmembrane region" description="Helical" evidence="7">
    <location>
        <begin position="792"/>
        <end position="816"/>
    </location>
</feature>
<evidence type="ECO:0000256" key="7">
    <source>
        <dbReference type="SAM" id="Phobius"/>
    </source>
</evidence>
<feature type="domain" description="SSD" evidence="9">
    <location>
        <begin position="661"/>
        <end position="817"/>
    </location>
</feature>
<evidence type="ECO:0000256" key="4">
    <source>
        <dbReference type="ARBA" id="ARBA00022692"/>
    </source>
</evidence>
<feature type="transmembrane region" description="Helical" evidence="7">
    <location>
        <begin position="299"/>
        <end position="320"/>
    </location>
</feature>
<dbReference type="PROSITE" id="PS50042">
    <property type="entry name" value="CNMP_BINDING_3"/>
    <property type="match status" value="1"/>
</dbReference>
<dbReference type="InterPro" id="IPR000731">
    <property type="entry name" value="SSD"/>
</dbReference>
<dbReference type="EMBL" id="PGXC01000036">
    <property type="protein sequence ID" value="PKK88737.1"/>
    <property type="molecule type" value="Genomic_DNA"/>
</dbReference>
<organism evidence="10 11">
    <name type="scientific">Candidatus Wallbacteria bacterium HGW-Wallbacteria-1</name>
    <dbReference type="NCBI Taxonomy" id="2013854"/>
    <lineage>
        <taxon>Bacteria</taxon>
        <taxon>Candidatus Walliibacteriota</taxon>
    </lineage>
</organism>
<dbReference type="Pfam" id="PF00027">
    <property type="entry name" value="cNMP_binding"/>
    <property type="match status" value="1"/>
</dbReference>
<keyword evidence="4 7" id="KW-0812">Transmembrane</keyword>
<evidence type="ECO:0000256" key="6">
    <source>
        <dbReference type="ARBA" id="ARBA00023136"/>
    </source>
</evidence>
<dbReference type="PANTHER" id="PTHR33406:SF6">
    <property type="entry name" value="MEMBRANE PROTEIN YDGH-RELATED"/>
    <property type="match status" value="1"/>
</dbReference>